<feature type="region of interest" description="Disordered" evidence="1">
    <location>
        <begin position="389"/>
        <end position="417"/>
    </location>
</feature>
<dbReference type="AlphaFoldDB" id="A0AAU8LVB4"/>
<feature type="transmembrane region" description="Helical" evidence="2">
    <location>
        <begin position="890"/>
        <end position="913"/>
    </location>
</feature>
<feature type="region of interest" description="Disordered" evidence="1">
    <location>
        <begin position="810"/>
        <end position="839"/>
    </location>
</feature>
<keyword evidence="2" id="KW-1133">Transmembrane helix</keyword>
<feature type="transmembrane region" description="Helical" evidence="2">
    <location>
        <begin position="955"/>
        <end position="971"/>
    </location>
</feature>
<feature type="transmembrane region" description="Helical" evidence="2">
    <location>
        <begin position="925"/>
        <end position="943"/>
    </location>
</feature>
<evidence type="ECO:0000256" key="2">
    <source>
        <dbReference type="SAM" id="Phobius"/>
    </source>
</evidence>
<dbReference type="KEGG" id="eaj:Q3M24_23025"/>
<name>A0AAU8LVB4_9BACT</name>
<feature type="region of interest" description="Disordered" evidence="1">
    <location>
        <begin position="756"/>
        <end position="793"/>
    </location>
</feature>
<organism evidence="3">
    <name type="scientific">Candidatus Electrothrix aestuarii</name>
    <dbReference type="NCBI Taxonomy" id="3062594"/>
    <lineage>
        <taxon>Bacteria</taxon>
        <taxon>Pseudomonadati</taxon>
        <taxon>Thermodesulfobacteriota</taxon>
        <taxon>Desulfobulbia</taxon>
        <taxon>Desulfobulbales</taxon>
        <taxon>Desulfobulbaceae</taxon>
        <taxon>Candidatus Electrothrix</taxon>
    </lineage>
</organism>
<keyword evidence="2" id="KW-0812">Transmembrane</keyword>
<evidence type="ECO:0000313" key="3">
    <source>
        <dbReference type="EMBL" id="XCN73106.1"/>
    </source>
</evidence>
<reference evidence="3" key="1">
    <citation type="journal article" date="2024" name="Syst. Appl. Microbiol.">
        <title>First single-strain enrichments of Electrothrix cable bacteria, description of E. aestuarii sp. nov. and E. rattekaaiensis sp. nov., and proposal of a cable bacteria taxonomy following the rules of the SeqCode.</title>
        <authorList>
            <person name="Plum-Jensen L.E."/>
            <person name="Schramm A."/>
            <person name="Marshall I.P.G."/>
        </authorList>
    </citation>
    <scope>NUCLEOTIDE SEQUENCE</scope>
    <source>
        <strain evidence="3">Rat1</strain>
    </source>
</reference>
<protein>
    <submittedName>
        <fullName evidence="3">Uncharacterized protein</fullName>
    </submittedName>
</protein>
<feature type="compositionally biased region" description="Basic and acidic residues" evidence="1">
    <location>
        <begin position="770"/>
        <end position="788"/>
    </location>
</feature>
<accession>A0AAU8LVB4</accession>
<proteinExistence type="predicted"/>
<keyword evidence="2" id="KW-0472">Membrane</keyword>
<feature type="compositionally biased region" description="Pro residues" evidence="1">
    <location>
        <begin position="390"/>
        <end position="399"/>
    </location>
</feature>
<sequence>MTNNIYAASKIIHNEYYPIYYNKKYSSISENTSSSLKKIPYQEKWIQSLLDPIYLTPNTLKIIIEETGVDVTYRLTEQSLAALEKKYPRITEKQYDKLEAVKETNFKKTDQEWANVASTLAFLELLHQGLSTRYLIRDDLFKKLTKEKMPQYLLDGLMAKKGVIYLDLSMLTRGMQRQIQETILAYKAQVMEQASFLNMVYFLNENSFLILKGKEMPPELVDSLVVLKNEYFLSKSKLSREVRNILTKFAKTLEQAWLEKIVSMVEKDGKIFTIKGNQLRKLLIRLSPKLVGEIKKENKKGYTAKSLCTLFKENPSVLENYFYRNPRLLSSLGIQVSSEYTPTADKALQIQERGVQPVVVAAFKELDGTSYNSKENYIQALRVALDKLNQPPPPCPAPPQKRSVASPSSDCSVEPEPTPSKIAQALFNVEKQAPPHETKPIQFDPDNCGCVAVPKNSTYALYPYWTAQGKEQTIDFSVISRLAYFYLEVNEKNKIEDRRHWLDDKDQNNFITVARKHKTKVDLVLYKEQWCGQSEQADCPSRDKKEELAETISNLLKPTLNHLKPYATFGMAPTPTMGDGIIIYLTSIPHDSECFLSFIKMLREKIQTPVRDTTLGARITHLLGHPPKRVPQRRLSLMLPGDILMLPDDMIIQEKDKLQDVIDFLEKISARPARYFDDIVVLTGNNPLDKLQELRGHLEDNIGSEYIDINKKITPLFVNTCGQKQKGNEINLTFNYARENFGGIGFIPFPLQTENATETKQAEKKKKKSKSSETEQENKPAQEKKNDEQDTVALCGGTTPEQAIKNAIESKQEEKKKKESESSAAKQENDSVQEEKNSQEKTVTVCSNISSDQIMGSSVLSCQADQADFVSRFIKQYAPWLCKWTCPNRMWIRLTWDGLVLFFVVYFILALFYPSLAEIRKRYQCIFVILGIITVLLIYMSYACDPDYKEYTTDFLIYTLVILAVGIASSARKRLYP</sequence>
<dbReference type="EMBL" id="CP159373">
    <property type="protein sequence ID" value="XCN73106.1"/>
    <property type="molecule type" value="Genomic_DNA"/>
</dbReference>
<reference evidence="3" key="2">
    <citation type="submission" date="2024-06" db="EMBL/GenBank/DDBJ databases">
        <authorList>
            <person name="Plum-Jensen L.E."/>
            <person name="Schramm A."/>
            <person name="Marshall I.P.G."/>
        </authorList>
    </citation>
    <scope>NUCLEOTIDE SEQUENCE</scope>
    <source>
        <strain evidence="3">Rat1</strain>
    </source>
</reference>
<evidence type="ECO:0000256" key="1">
    <source>
        <dbReference type="SAM" id="MobiDB-lite"/>
    </source>
</evidence>
<gene>
    <name evidence="3" type="ORF">Q3M24_23025</name>
</gene>